<evidence type="ECO:0000256" key="3">
    <source>
        <dbReference type="SAM" id="Phobius"/>
    </source>
</evidence>
<feature type="transmembrane region" description="Helical" evidence="3">
    <location>
        <begin position="196"/>
        <end position="217"/>
    </location>
</feature>
<dbReference type="AlphaFoldDB" id="A0A7S4V0D5"/>
<evidence type="ECO:0000256" key="1">
    <source>
        <dbReference type="SAM" id="Coils"/>
    </source>
</evidence>
<name>A0A7S4V0D5_9DINO</name>
<reference evidence="4" key="1">
    <citation type="submission" date="2021-01" db="EMBL/GenBank/DDBJ databases">
        <authorList>
            <person name="Corre E."/>
            <person name="Pelletier E."/>
            <person name="Niang G."/>
            <person name="Scheremetjew M."/>
            <person name="Finn R."/>
            <person name="Kale V."/>
            <person name="Holt S."/>
            <person name="Cochrane G."/>
            <person name="Meng A."/>
            <person name="Brown T."/>
            <person name="Cohen L."/>
        </authorList>
    </citation>
    <scope>NUCLEOTIDE SEQUENCE</scope>
    <source>
        <strain evidence="4">CCMP3105</strain>
    </source>
</reference>
<keyword evidence="3" id="KW-0472">Membrane</keyword>
<protein>
    <recommendedName>
        <fullName evidence="5">Transmembrane protein</fullName>
    </recommendedName>
</protein>
<organism evidence="4">
    <name type="scientific">Alexandrium monilatum</name>
    <dbReference type="NCBI Taxonomy" id="311494"/>
    <lineage>
        <taxon>Eukaryota</taxon>
        <taxon>Sar</taxon>
        <taxon>Alveolata</taxon>
        <taxon>Dinophyceae</taxon>
        <taxon>Gonyaulacales</taxon>
        <taxon>Pyrocystaceae</taxon>
        <taxon>Alexandrium</taxon>
    </lineage>
</organism>
<keyword evidence="3" id="KW-1133">Transmembrane helix</keyword>
<evidence type="ECO:0008006" key="5">
    <source>
        <dbReference type="Google" id="ProtNLM"/>
    </source>
</evidence>
<feature type="transmembrane region" description="Helical" evidence="3">
    <location>
        <begin position="114"/>
        <end position="138"/>
    </location>
</feature>
<feature type="coiled-coil region" evidence="1">
    <location>
        <begin position="255"/>
        <end position="282"/>
    </location>
</feature>
<feature type="transmembrane region" description="Helical" evidence="3">
    <location>
        <begin position="158"/>
        <end position="175"/>
    </location>
</feature>
<dbReference type="EMBL" id="HBNR01013704">
    <property type="protein sequence ID" value="CAE4569230.1"/>
    <property type="molecule type" value="Transcribed_RNA"/>
</dbReference>
<feature type="region of interest" description="Disordered" evidence="2">
    <location>
        <begin position="389"/>
        <end position="415"/>
    </location>
</feature>
<feature type="region of interest" description="Disordered" evidence="2">
    <location>
        <begin position="519"/>
        <end position="548"/>
    </location>
</feature>
<accession>A0A7S4V0D5</accession>
<evidence type="ECO:0000313" key="4">
    <source>
        <dbReference type="EMBL" id="CAE4569230.1"/>
    </source>
</evidence>
<feature type="compositionally biased region" description="Acidic residues" evidence="2">
    <location>
        <begin position="539"/>
        <end position="548"/>
    </location>
</feature>
<sequence>MGLRAGDEQEGDEPEKAKEFSAFQKAREVFHELKKYVPTSAKDVRASSSTLCEVFDELKCDASASAREMWVVFTSSEVFAEYMSSISASAKELWVFSTSPEVLEDDSRRQSRHIFIMILGWTFLLKTAFSFSGFALARTLVLFVMSQVLAYCAKRRPGSLRIDAVFVALMWCWYWDGTWMTKGAMSTKSPLSVGSGLACSFAFTQYCIIACGTHSVMLTAWTVMVWCTCWLSDDHTVRADIMLVGVMALYVSYLFQREEAKKKARQEEKQRLEIKQLRAKEQHGRIEGSLNIVLRQLKSPLLLLVSDLKQCDDATPEEAQQVLGMLNARVSQIWRLFTGLELSVSQAMRDLARSELDSSDRGVPTQTPTAEAVDTLHSAALPQEAASFPEVPFAPPSIEPSETSSRSSRRRSAKRRPIPAIGKVRVVFDMLHPRAEMKEIVVGFSEGREKPGLFDWVKPEDVPKVKDWVQAEANAEYSRHLSGGPLTRDEPVPRTLVFCLPGAGAAVYAEATTAVLRGQVAKPNGAQAERSGEASGSDDTNEAEAGEE</sequence>
<gene>
    <name evidence="4" type="ORF">AMON00008_LOCUS8849</name>
</gene>
<evidence type="ECO:0000256" key="2">
    <source>
        <dbReference type="SAM" id="MobiDB-lite"/>
    </source>
</evidence>
<proteinExistence type="predicted"/>
<keyword evidence="1" id="KW-0175">Coiled coil</keyword>
<feature type="transmembrane region" description="Helical" evidence="3">
    <location>
        <begin position="237"/>
        <end position="255"/>
    </location>
</feature>
<keyword evidence="3" id="KW-0812">Transmembrane</keyword>